<gene>
    <name evidence="4" type="primary">vip1</name>
    <name evidence="4" type="ORF">IWW36_001388</name>
</gene>
<dbReference type="AlphaFoldDB" id="A0A9W8I966"/>
<sequence length="297" mass="32924">MVSENWNIQLPGAPDPTYVVVKNIDESVTKDEARKLFAFCGDIVEFDLQQESKDSKRALIKFRKLEEAKTALLLSGTEVHHREVLVQYVYPEFQEASHDTPPNYDQATRAADANYEGKPALYVAHELLAAGHLLGEQVLSRASKFDAKYRVTGRTQEQARSLDNQYKFSNYLQQWDERFNISNRAKTAYDKMQSSSLGRKAIFTVNDAYQSALKLSKDAREIAERKRAGGEKLFGKIPLPPAPSSASPSSASSGQAYVASPSGPPRSATASSGPNNDYRSSPVAPNQPSTQYPNEKQ</sequence>
<evidence type="ECO:0000256" key="1">
    <source>
        <dbReference type="PROSITE-ProRule" id="PRU00176"/>
    </source>
</evidence>
<dbReference type="Gene3D" id="3.30.70.330">
    <property type="match status" value="1"/>
</dbReference>
<keyword evidence="5" id="KW-1185">Reference proteome</keyword>
<reference evidence="4" key="1">
    <citation type="submission" date="2022-07" db="EMBL/GenBank/DDBJ databases">
        <title>Phylogenomic reconstructions and comparative analyses of Kickxellomycotina fungi.</title>
        <authorList>
            <person name="Reynolds N.K."/>
            <person name="Stajich J.E."/>
            <person name="Barry K."/>
            <person name="Grigoriev I.V."/>
            <person name="Crous P."/>
            <person name="Smith M.E."/>
        </authorList>
    </citation>
    <scope>NUCLEOTIDE SEQUENCE</scope>
    <source>
        <strain evidence="4">NRRL 1566</strain>
    </source>
</reference>
<proteinExistence type="predicted"/>
<feature type="compositionally biased region" description="Polar residues" evidence="2">
    <location>
        <begin position="268"/>
        <end position="297"/>
    </location>
</feature>
<evidence type="ECO:0000256" key="2">
    <source>
        <dbReference type="SAM" id="MobiDB-lite"/>
    </source>
</evidence>
<dbReference type="InterPro" id="IPR012677">
    <property type="entry name" value="Nucleotide-bd_a/b_plait_sf"/>
</dbReference>
<dbReference type="InterPro" id="IPR000504">
    <property type="entry name" value="RRM_dom"/>
</dbReference>
<protein>
    <submittedName>
        <fullName evidence="4">Protein vip1</fullName>
    </submittedName>
</protein>
<feature type="region of interest" description="Disordered" evidence="2">
    <location>
        <begin position="233"/>
        <end position="297"/>
    </location>
</feature>
<evidence type="ECO:0000313" key="5">
    <source>
        <dbReference type="Proteomes" id="UP001139887"/>
    </source>
</evidence>
<evidence type="ECO:0000259" key="3">
    <source>
        <dbReference type="PROSITE" id="PS50102"/>
    </source>
</evidence>
<feature type="domain" description="RRM" evidence="3">
    <location>
        <begin position="17"/>
        <end position="91"/>
    </location>
</feature>
<dbReference type="InterPro" id="IPR035979">
    <property type="entry name" value="RBD_domain_sf"/>
</dbReference>
<feature type="compositionally biased region" description="Low complexity" evidence="2">
    <location>
        <begin position="244"/>
        <end position="253"/>
    </location>
</feature>
<evidence type="ECO:0000313" key="4">
    <source>
        <dbReference type="EMBL" id="KAJ2851137.1"/>
    </source>
</evidence>
<dbReference type="GO" id="GO:0003723">
    <property type="term" value="F:RNA binding"/>
    <property type="evidence" value="ECO:0007669"/>
    <property type="project" value="UniProtKB-UniRule"/>
</dbReference>
<dbReference type="PANTHER" id="PTHR32343:SF10">
    <property type="entry name" value="RNA-BINDING REGION RNP-1 DOMAIN-CONTAINING PROTEIN"/>
    <property type="match status" value="1"/>
</dbReference>
<dbReference type="EMBL" id="JANBUW010000017">
    <property type="protein sequence ID" value="KAJ2851137.1"/>
    <property type="molecule type" value="Genomic_DNA"/>
</dbReference>
<name>A0A9W8I966_9FUNG</name>
<dbReference type="SUPFAM" id="SSF54928">
    <property type="entry name" value="RNA-binding domain, RBD"/>
    <property type="match status" value="1"/>
</dbReference>
<dbReference type="OrthoDB" id="7763451at2759"/>
<comment type="caution">
    <text evidence="4">The sequence shown here is derived from an EMBL/GenBank/DDBJ whole genome shotgun (WGS) entry which is preliminary data.</text>
</comment>
<dbReference type="PROSITE" id="PS50102">
    <property type="entry name" value="RRM"/>
    <property type="match status" value="1"/>
</dbReference>
<dbReference type="SMART" id="SM00360">
    <property type="entry name" value="RRM"/>
    <property type="match status" value="1"/>
</dbReference>
<dbReference type="PANTHER" id="PTHR32343">
    <property type="entry name" value="SERINE/ARGININE-RICH SPLICING FACTOR"/>
    <property type="match status" value="1"/>
</dbReference>
<accession>A0A9W8I966</accession>
<organism evidence="4 5">
    <name type="scientific">Coemansia brasiliensis</name>
    <dbReference type="NCBI Taxonomy" id="2650707"/>
    <lineage>
        <taxon>Eukaryota</taxon>
        <taxon>Fungi</taxon>
        <taxon>Fungi incertae sedis</taxon>
        <taxon>Zoopagomycota</taxon>
        <taxon>Kickxellomycotina</taxon>
        <taxon>Kickxellomycetes</taxon>
        <taxon>Kickxellales</taxon>
        <taxon>Kickxellaceae</taxon>
        <taxon>Coemansia</taxon>
    </lineage>
</organism>
<dbReference type="Pfam" id="PF00076">
    <property type="entry name" value="RRM_1"/>
    <property type="match status" value="1"/>
</dbReference>
<dbReference type="Proteomes" id="UP001139887">
    <property type="component" value="Unassembled WGS sequence"/>
</dbReference>
<keyword evidence="1" id="KW-0694">RNA-binding</keyword>